<evidence type="ECO:0000313" key="6">
    <source>
        <dbReference type="EMBL" id="MBP5835874.1"/>
    </source>
</evidence>
<dbReference type="SUPFAM" id="SSF54849">
    <property type="entry name" value="GroEL-intermediate domain like"/>
    <property type="match status" value="1"/>
</dbReference>
<evidence type="ECO:0000256" key="2">
    <source>
        <dbReference type="ARBA" id="ARBA00023186"/>
    </source>
</evidence>
<dbReference type="NCBIfam" id="TIGR02348">
    <property type="entry name" value="GroEL"/>
    <property type="match status" value="1"/>
</dbReference>
<dbReference type="CDD" id="cd03344">
    <property type="entry name" value="GroEL"/>
    <property type="match status" value="1"/>
</dbReference>
<gene>
    <name evidence="3 6" type="primary">groL</name>
    <name evidence="3" type="synonym">groEL</name>
    <name evidence="6" type="ORF">CHTY_001355</name>
</gene>
<dbReference type="EMBL" id="JACAOD020000005">
    <property type="protein sequence ID" value="MBP5835874.1"/>
    <property type="molecule type" value="Genomic_DNA"/>
</dbReference>
<keyword evidence="2 3" id="KW-0143">Chaperone</keyword>
<dbReference type="HAMAP" id="MF_00600">
    <property type="entry name" value="CH60"/>
    <property type="match status" value="1"/>
</dbReference>
<dbReference type="PRINTS" id="PR00298">
    <property type="entry name" value="CHAPERONIN60"/>
</dbReference>
<dbReference type="EC" id="5.6.1.7" evidence="3"/>
<dbReference type="PANTHER" id="PTHR45633">
    <property type="entry name" value="60 KDA HEAT SHOCK PROTEIN, MITOCHONDRIAL"/>
    <property type="match status" value="1"/>
</dbReference>
<dbReference type="InterPro" id="IPR027410">
    <property type="entry name" value="TCP-1-like_intermed_sf"/>
</dbReference>
<comment type="subcellular location">
    <subcellularLocation>
        <location evidence="3">Cytoplasm</location>
    </subcellularLocation>
</comment>
<feature type="binding site" evidence="3">
    <location>
        <position position="412"/>
    </location>
    <ligand>
        <name>ATP</name>
        <dbReference type="ChEBI" id="CHEBI:30616"/>
    </ligand>
</feature>
<feature type="binding site" evidence="3">
    <location>
        <begin position="29"/>
        <end position="32"/>
    </location>
    <ligand>
        <name>ATP</name>
        <dbReference type="ChEBI" id="CHEBI:30616"/>
    </ligand>
</feature>
<accession>A0ABS5CY26</accession>
<comment type="subunit">
    <text evidence="3 5">Forms a cylinder of 14 subunits composed of two heptameric rings stacked back-to-back. Interacts with the co-chaperonin GroES.</text>
</comment>
<dbReference type="Gene3D" id="3.50.7.10">
    <property type="entry name" value="GroEL"/>
    <property type="match status" value="1"/>
</dbReference>
<sequence length="537" mass="57892">MSKQILLGKDARKALLKGVDAISDVVKVTLGPKGRNVILEKKYESPAIVNDGVSIAKEIELKNPYQNMGAKLVYEVAAKTNDKAGDGTTTATVLAQSMIHRGFKAIDAGANPILVKEGIELASQAVSKKLLAKTKKVAAQEDIQNVAAISSGSQEIGKIIAQAMEKVGKNGVINVDESKGFETELEVVQGLQYDKGYASPYFVSDRESMAVELNQPLVLVTDHKISTIQEILPILEGVVKESKSLLIVAESVENEVLGVLVANKLRGTFNVVVTNAPGFGDNQKEILQDIAVLTKATFVSKELNMKLADVKIDDLGTINKVIIKKDNTTLVGAAMTEALTKRIALLEKQIKHSTLEYETKTLQERLAKLTGGIALIKVGATTDTELKDKKLRLEDALNATKAAITEGTVVGGGKALVEVYQELKDTLSSEHKEIQKGINVVIESLLTPTYQIAENAGFDGDHIVRQQLHQKINFGFNAKTGQYVDLAHAGIIDPTKVTRQAILNAASISSLMITTEAAVVSLKDEKIQSDMNMSMPE</sequence>
<comment type="caution">
    <text evidence="3">Lacks conserved residue(s) required for the propagation of feature annotation.</text>
</comment>
<dbReference type="NCBIfam" id="NF009489">
    <property type="entry name" value="PRK12851.1"/>
    <property type="match status" value="1"/>
</dbReference>
<keyword evidence="3" id="KW-0547">Nucleotide-binding</keyword>
<keyword evidence="3" id="KW-0067">ATP-binding</keyword>
<dbReference type="InterPro" id="IPR027413">
    <property type="entry name" value="GROEL-like_equatorial_sf"/>
</dbReference>
<feature type="binding site" evidence="3">
    <location>
        <begin position="86"/>
        <end position="90"/>
    </location>
    <ligand>
        <name>ATP</name>
        <dbReference type="ChEBI" id="CHEBI:30616"/>
    </ligand>
</feature>
<proteinExistence type="inferred from homology"/>
<dbReference type="InterPro" id="IPR027409">
    <property type="entry name" value="GroEL-like_apical_dom_sf"/>
</dbReference>
<protein>
    <recommendedName>
        <fullName evidence="3">Chaperonin GroEL</fullName>
        <ecNumber evidence="3">5.6.1.7</ecNumber>
    </recommendedName>
    <alternativeName>
        <fullName evidence="3">60 kDa chaperonin</fullName>
    </alternativeName>
    <alternativeName>
        <fullName evidence="3">Chaperonin-60</fullName>
        <shortName evidence="3">Cpn60</shortName>
    </alternativeName>
</protein>
<dbReference type="NCBIfam" id="NF009488">
    <property type="entry name" value="PRK12850.1"/>
    <property type="match status" value="1"/>
</dbReference>
<comment type="similarity">
    <text evidence="1 3 4">Belongs to the chaperonin (HSP60) family.</text>
</comment>
<keyword evidence="3" id="KW-0963">Cytoplasm</keyword>
<comment type="caution">
    <text evidence="6">The sequence shown here is derived from an EMBL/GenBank/DDBJ whole genome shotgun (WGS) entry which is preliminary data.</text>
</comment>
<dbReference type="RefSeq" id="WP_203552137.1">
    <property type="nucleotide sequence ID" value="NZ_JACAOD020000005.1"/>
</dbReference>
<dbReference type="NCBIfam" id="NF009487">
    <property type="entry name" value="PRK12849.1"/>
    <property type="match status" value="1"/>
</dbReference>
<dbReference type="Proteomes" id="UP001195571">
    <property type="component" value="Unassembled WGS sequence"/>
</dbReference>
<feature type="binding site" evidence="3">
    <location>
        <position position="493"/>
    </location>
    <ligand>
        <name>ATP</name>
        <dbReference type="ChEBI" id="CHEBI:30616"/>
    </ligand>
</feature>
<dbReference type="SUPFAM" id="SSF48592">
    <property type="entry name" value="GroEL equatorial domain-like"/>
    <property type="match status" value="1"/>
</dbReference>
<comment type="function">
    <text evidence="3 5">Together with its co-chaperonin GroES, plays an essential role in assisting protein folding. The GroEL-GroES system forms a nano-cage that allows encapsulation of the non-native substrate proteins and provides a physical environment optimized to promote and accelerate protein folding.</text>
</comment>
<dbReference type="NCBIfam" id="NF000592">
    <property type="entry name" value="PRK00013.1"/>
    <property type="match status" value="1"/>
</dbReference>
<keyword evidence="3" id="KW-0413">Isomerase</keyword>
<dbReference type="SUPFAM" id="SSF52029">
    <property type="entry name" value="GroEL apical domain-like"/>
    <property type="match status" value="1"/>
</dbReference>
<dbReference type="Gene3D" id="1.10.560.10">
    <property type="entry name" value="GroEL-like equatorial domain"/>
    <property type="match status" value="1"/>
</dbReference>
<dbReference type="Gene3D" id="3.30.260.10">
    <property type="entry name" value="TCP-1-like chaperonin intermediate domain"/>
    <property type="match status" value="1"/>
</dbReference>
<dbReference type="Pfam" id="PF00118">
    <property type="entry name" value="Cpn60_TCP1"/>
    <property type="match status" value="1"/>
</dbReference>
<dbReference type="InterPro" id="IPR001844">
    <property type="entry name" value="Cpn60/GroEL"/>
</dbReference>
<evidence type="ECO:0000256" key="5">
    <source>
        <dbReference type="RuleBase" id="RU000419"/>
    </source>
</evidence>
<evidence type="ECO:0000256" key="1">
    <source>
        <dbReference type="ARBA" id="ARBA00006607"/>
    </source>
</evidence>
<keyword evidence="7" id="KW-1185">Reference proteome</keyword>
<evidence type="ECO:0000256" key="4">
    <source>
        <dbReference type="RuleBase" id="RU000418"/>
    </source>
</evidence>
<reference evidence="6" key="1">
    <citation type="submission" date="2021-04" db="EMBL/GenBank/DDBJ databases">
        <title>Genomic features of Candidatus Phytoplasma meliae isolate ChTYXIII (1SrXIII-G).</title>
        <authorList>
            <person name="Fernandez F.D."/>
            <person name="Conci L.R."/>
        </authorList>
    </citation>
    <scope>NUCLEOTIDE SEQUENCE [LARGE SCALE GENOMIC DNA]</scope>
    <source>
        <strain evidence="6">ChTYXIII-Mo</strain>
    </source>
</reference>
<evidence type="ECO:0000256" key="3">
    <source>
        <dbReference type="HAMAP-Rule" id="MF_00600"/>
    </source>
</evidence>
<organism evidence="6 7">
    <name type="scientific">Candidatus Phytoplasma meliae</name>
    <dbReference type="NCBI Taxonomy" id="1848402"/>
    <lineage>
        <taxon>Bacteria</taxon>
        <taxon>Bacillati</taxon>
        <taxon>Mycoplasmatota</taxon>
        <taxon>Mollicutes</taxon>
        <taxon>Acholeplasmatales</taxon>
        <taxon>Acholeplasmataceae</taxon>
        <taxon>Candidatus Phytoplasma</taxon>
        <taxon>16SrXIII (Mexican periwinkle virescence group)</taxon>
    </lineage>
</organism>
<dbReference type="InterPro" id="IPR002423">
    <property type="entry name" value="Cpn60/GroEL/TCP-1"/>
</dbReference>
<name>A0ABS5CY26_9MOLU</name>
<evidence type="ECO:0000313" key="7">
    <source>
        <dbReference type="Proteomes" id="UP001195571"/>
    </source>
</evidence>